<gene>
    <name evidence="3" type="primary">RNF186</name>
</gene>
<dbReference type="PROSITE" id="PS50089">
    <property type="entry name" value="ZF_RING_2"/>
    <property type="match status" value="1"/>
</dbReference>
<feature type="compositionally biased region" description="Polar residues" evidence="1">
    <location>
        <begin position="123"/>
        <end position="136"/>
    </location>
</feature>
<dbReference type="GO" id="GO:0016567">
    <property type="term" value="P:protein ubiquitination"/>
    <property type="evidence" value="ECO:0007669"/>
    <property type="project" value="TreeGrafter"/>
</dbReference>
<keyword evidence="2" id="KW-1133">Transmembrane helix</keyword>
<feature type="transmembrane region" description="Helical" evidence="2">
    <location>
        <begin position="323"/>
        <end position="342"/>
    </location>
</feature>
<feature type="compositionally biased region" description="Basic and acidic residues" evidence="1">
    <location>
        <begin position="92"/>
        <end position="121"/>
    </location>
</feature>
<dbReference type="OrthoDB" id="6106880at2759"/>
<dbReference type="GeneTree" id="ENSGT00510000049175"/>
<dbReference type="OMA" id="MHTTGIK"/>
<keyword evidence="4" id="KW-1185">Reference proteome</keyword>
<keyword evidence="2" id="KW-0472">Membrane</keyword>
<dbReference type="Ensembl" id="ENSCPBT00000039627.1">
    <property type="protein sequence ID" value="ENSCPBP00000033762.1"/>
    <property type="gene ID" value="ENSCPBG00000023580.1"/>
</dbReference>
<dbReference type="Pfam" id="PF13639">
    <property type="entry name" value="zf-RING_2"/>
    <property type="match status" value="1"/>
</dbReference>
<reference evidence="3" key="1">
    <citation type="journal article" date="2015" name="Genome Biol. Evol.">
        <title>Physical Mapping and Refinement of the Painted Turtle Genome (Chrysemys picta) Inform Amniote Genome Evolution and Challenge Turtle-Bird Chromosomal Conservation.</title>
        <authorList>
            <person name="Badenhorst D."/>
            <person name="Hillier L.W."/>
            <person name="Literman R."/>
            <person name="Montiel E.E."/>
            <person name="Radhakrishnan S."/>
            <person name="Shen Y."/>
            <person name="Minx P."/>
            <person name="Janes D.E."/>
            <person name="Warren W.C."/>
            <person name="Edwards S.V."/>
            <person name="Valenzuela N."/>
        </authorList>
    </citation>
    <scope>NUCLEOTIDE SEQUENCE [LARGE SCALE GENOMIC DNA]</scope>
</reference>
<feature type="compositionally biased region" description="Polar residues" evidence="1">
    <location>
        <begin position="55"/>
        <end position="72"/>
    </location>
</feature>
<dbReference type="PANTHER" id="PTHR22791:SF28">
    <property type="entry name" value="E3 UBIQUITIN-PROTEIN LIGASE RNF186"/>
    <property type="match status" value="1"/>
</dbReference>
<evidence type="ECO:0000256" key="1">
    <source>
        <dbReference type="SAM" id="MobiDB-lite"/>
    </source>
</evidence>
<dbReference type="InterPro" id="IPR013083">
    <property type="entry name" value="Znf_RING/FYVE/PHD"/>
</dbReference>
<name>A0A8C3PD25_CHRPI</name>
<proteinExistence type="predicted"/>
<reference evidence="3" key="2">
    <citation type="submission" date="2025-08" db="UniProtKB">
        <authorList>
            <consortium name="Ensembl"/>
        </authorList>
    </citation>
    <scope>IDENTIFICATION</scope>
</reference>
<reference evidence="3" key="3">
    <citation type="submission" date="2025-09" db="UniProtKB">
        <authorList>
            <consortium name="Ensembl"/>
        </authorList>
    </citation>
    <scope>IDENTIFICATION</scope>
</reference>
<accession>A0A8C3PD25</accession>
<dbReference type="InterPro" id="IPR051435">
    <property type="entry name" value="RING_finger_E3_ubiq-ligases"/>
</dbReference>
<evidence type="ECO:0000256" key="2">
    <source>
        <dbReference type="SAM" id="Phobius"/>
    </source>
</evidence>
<evidence type="ECO:0000313" key="4">
    <source>
        <dbReference type="Proteomes" id="UP000694380"/>
    </source>
</evidence>
<dbReference type="SUPFAM" id="SSF57850">
    <property type="entry name" value="RING/U-box"/>
    <property type="match status" value="1"/>
</dbReference>
<feature type="transmembrane region" description="Helical" evidence="2">
    <location>
        <begin position="297"/>
        <end position="316"/>
    </location>
</feature>
<keyword evidence="2" id="KW-0812">Transmembrane</keyword>
<dbReference type="InterPro" id="IPR017907">
    <property type="entry name" value="Znf_RING_CS"/>
</dbReference>
<dbReference type="SMART" id="SM00184">
    <property type="entry name" value="RING"/>
    <property type="match status" value="1"/>
</dbReference>
<dbReference type="Proteomes" id="UP000694380">
    <property type="component" value="Chromosome 24"/>
</dbReference>
<protein>
    <submittedName>
        <fullName evidence="3">Ring finger protein 186</fullName>
    </submittedName>
</protein>
<sequence length="371" mass="40478">MVRLVSLCWCDALQLISGSGENLKESTRCLKPAVTIQTHITGIKRCIKRATESANALTEQSKTAPRSRSMEGSTGKLHIENESSSPGPSAADMDRLGSTKEETADINRLESTKEEAVDKDCPGSSSPSATELSNPDASKPPASEMNCPNSSKPPVTVMDSPDSCKVLVSEMDHRRSSKASMADMDCLICFNRYHIYRRPKLLACQHAFCEVCLKLILQNEDNTWMITCPLCRKPTVVFGGLIRTLLDKEDIVGRLESPCPNAEIHLSPEGLQGTGGTQSSHATVCENQDIPSINQTAVQRLVLLLLLVVILIILVLPFVYTGLIKWVLCLVLILGLIMSLVLCCNPNFNCSSLGISLPFFHKKESHVISIA</sequence>
<dbReference type="GO" id="GO:0061630">
    <property type="term" value="F:ubiquitin protein ligase activity"/>
    <property type="evidence" value="ECO:0007669"/>
    <property type="project" value="TreeGrafter"/>
</dbReference>
<dbReference type="PROSITE" id="PS00518">
    <property type="entry name" value="ZF_RING_1"/>
    <property type="match status" value="1"/>
</dbReference>
<evidence type="ECO:0000313" key="3">
    <source>
        <dbReference type="Ensembl" id="ENSCPBP00000033762.1"/>
    </source>
</evidence>
<dbReference type="InterPro" id="IPR001841">
    <property type="entry name" value="Znf_RING"/>
</dbReference>
<dbReference type="PANTHER" id="PTHR22791">
    <property type="entry name" value="RING-TYPE DOMAIN-CONTAINING PROTEIN"/>
    <property type="match status" value="1"/>
</dbReference>
<dbReference type="AlphaFoldDB" id="A0A8C3PD25"/>
<dbReference type="Gene3D" id="3.30.40.10">
    <property type="entry name" value="Zinc/RING finger domain, C3HC4 (zinc finger)"/>
    <property type="match status" value="1"/>
</dbReference>
<organism evidence="3 4">
    <name type="scientific">Chrysemys picta bellii</name>
    <name type="common">Western painted turtle</name>
    <name type="synonym">Emys bellii</name>
    <dbReference type="NCBI Taxonomy" id="8478"/>
    <lineage>
        <taxon>Eukaryota</taxon>
        <taxon>Metazoa</taxon>
        <taxon>Chordata</taxon>
        <taxon>Craniata</taxon>
        <taxon>Vertebrata</taxon>
        <taxon>Euteleostomi</taxon>
        <taxon>Archelosauria</taxon>
        <taxon>Testudinata</taxon>
        <taxon>Testudines</taxon>
        <taxon>Cryptodira</taxon>
        <taxon>Durocryptodira</taxon>
        <taxon>Testudinoidea</taxon>
        <taxon>Emydidae</taxon>
        <taxon>Chrysemys</taxon>
    </lineage>
</organism>
<feature type="region of interest" description="Disordered" evidence="1">
    <location>
        <begin position="55"/>
        <end position="159"/>
    </location>
</feature>